<comment type="caution">
    <text evidence="1">The sequence shown here is derived from an EMBL/GenBank/DDBJ whole genome shotgun (WGS) entry which is preliminary data.</text>
</comment>
<dbReference type="EMBL" id="JBHUGD010000004">
    <property type="protein sequence ID" value="MFD1948706.1"/>
    <property type="molecule type" value="Genomic_DNA"/>
</dbReference>
<sequence>MTSRPELHDVDPFDLPDWLSAGPVVWESDGGLRASHHVTGTVTGEGGEQLPCSLLAVDEAYPAPVAGDDVRTRAHQAWHHRQVLLVEEAGTLTLAVPGQRFDAELVLESLARLAKAVGASPDDYAALLTIGSARR</sequence>
<keyword evidence="2" id="KW-1185">Reference proteome</keyword>
<gene>
    <name evidence="1" type="ORF">ACFSDE_18030</name>
</gene>
<dbReference type="Proteomes" id="UP001597351">
    <property type="component" value="Unassembled WGS sequence"/>
</dbReference>
<reference evidence="2" key="1">
    <citation type="journal article" date="2019" name="Int. J. Syst. Evol. Microbiol.">
        <title>The Global Catalogue of Microorganisms (GCM) 10K type strain sequencing project: providing services to taxonomists for standard genome sequencing and annotation.</title>
        <authorList>
            <consortium name="The Broad Institute Genomics Platform"/>
            <consortium name="The Broad Institute Genome Sequencing Center for Infectious Disease"/>
            <person name="Wu L."/>
            <person name="Ma J."/>
        </authorList>
    </citation>
    <scope>NUCLEOTIDE SEQUENCE [LARGE SCALE GENOMIC DNA]</scope>
    <source>
        <strain evidence="2">CGMCC 1.12477</strain>
    </source>
</reference>
<proteinExistence type="predicted"/>
<evidence type="ECO:0000313" key="2">
    <source>
        <dbReference type="Proteomes" id="UP001597351"/>
    </source>
</evidence>
<evidence type="ECO:0000313" key="1">
    <source>
        <dbReference type="EMBL" id="MFD1948706.1"/>
    </source>
</evidence>
<dbReference type="RefSeq" id="WP_343921749.1">
    <property type="nucleotide sequence ID" value="NZ_BAAAJT010000003.1"/>
</dbReference>
<organism evidence="1 2">
    <name type="scientific">Nocardioides aestuarii</name>
    <dbReference type="NCBI Taxonomy" id="252231"/>
    <lineage>
        <taxon>Bacteria</taxon>
        <taxon>Bacillati</taxon>
        <taxon>Actinomycetota</taxon>
        <taxon>Actinomycetes</taxon>
        <taxon>Propionibacteriales</taxon>
        <taxon>Nocardioidaceae</taxon>
        <taxon>Nocardioides</taxon>
    </lineage>
</organism>
<protein>
    <submittedName>
        <fullName evidence="1">Uncharacterized protein</fullName>
    </submittedName>
</protein>
<accession>A0ABW4TSW8</accession>
<name>A0ABW4TSW8_9ACTN</name>